<dbReference type="PIRSF" id="PIRSF005901">
    <property type="entry name" value="EF-P"/>
    <property type="match status" value="1"/>
</dbReference>
<evidence type="ECO:0000256" key="3">
    <source>
        <dbReference type="ARBA" id="ARBA00009479"/>
    </source>
</evidence>
<dbReference type="SUPFAM" id="SSF50104">
    <property type="entry name" value="Translation proteins SH3-like domain"/>
    <property type="match status" value="1"/>
</dbReference>
<dbReference type="Pfam" id="PF01132">
    <property type="entry name" value="EFP"/>
    <property type="match status" value="1"/>
</dbReference>
<dbReference type="HAMAP" id="MF_00141">
    <property type="entry name" value="EF_P"/>
    <property type="match status" value="1"/>
</dbReference>
<dbReference type="InterPro" id="IPR013185">
    <property type="entry name" value="Transl_elong_KOW-like"/>
</dbReference>
<proteinExistence type="inferred from homology"/>
<organism evidence="13 14">
    <name type="scientific">Spiroplasma alleghenense</name>
    <dbReference type="NCBI Taxonomy" id="216931"/>
    <lineage>
        <taxon>Bacteria</taxon>
        <taxon>Bacillati</taxon>
        <taxon>Mycoplasmatota</taxon>
        <taxon>Mollicutes</taxon>
        <taxon>Entomoplasmatales</taxon>
        <taxon>Spiroplasmataceae</taxon>
        <taxon>Spiroplasma</taxon>
    </lineage>
</organism>
<dbReference type="OrthoDB" id="9801844at2"/>
<dbReference type="SMART" id="SM01185">
    <property type="entry name" value="EFP"/>
    <property type="match status" value="1"/>
</dbReference>
<evidence type="ECO:0000256" key="10">
    <source>
        <dbReference type="RuleBase" id="RU004389"/>
    </source>
</evidence>
<name>A0A345Z3A6_9MOLU</name>
<dbReference type="PROSITE" id="PS01275">
    <property type="entry name" value="EFP"/>
    <property type="match status" value="1"/>
</dbReference>
<evidence type="ECO:0000256" key="2">
    <source>
        <dbReference type="ARBA" id="ARBA00004815"/>
    </source>
</evidence>
<dbReference type="FunFam" id="2.30.30.30:FF:000003">
    <property type="entry name" value="Elongation factor P"/>
    <property type="match status" value="1"/>
</dbReference>
<dbReference type="PANTHER" id="PTHR30053">
    <property type="entry name" value="ELONGATION FACTOR P"/>
    <property type="match status" value="1"/>
</dbReference>
<evidence type="ECO:0000256" key="5">
    <source>
        <dbReference type="ARBA" id="ARBA00022768"/>
    </source>
</evidence>
<accession>A0A345Z3A6</accession>
<dbReference type="Gene3D" id="2.30.30.30">
    <property type="match status" value="1"/>
</dbReference>
<evidence type="ECO:0000256" key="1">
    <source>
        <dbReference type="ARBA" id="ARBA00004496"/>
    </source>
</evidence>
<dbReference type="FunFam" id="2.40.50.140:FF:000004">
    <property type="entry name" value="Elongation factor P"/>
    <property type="match status" value="1"/>
</dbReference>
<dbReference type="RefSeq" id="WP_115557996.1">
    <property type="nucleotide sequence ID" value="NZ_CP031376.1"/>
</dbReference>
<evidence type="ECO:0000313" key="13">
    <source>
        <dbReference type="EMBL" id="AXK51085.1"/>
    </source>
</evidence>
<gene>
    <name evidence="8 13" type="primary">efp</name>
    <name evidence="13" type="ORF">SALLE_v1c04110</name>
</gene>
<evidence type="ECO:0000259" key="12">
    <source>
        <dbReference type="SMART" id="SM01185"/>
    </source>
</evidence>
<keyword evidence="6 8" id="KW-0648">Protein biosynthesis</keyword>
<dbReference type="InterPro" id="IPR013852">
    <property type="entry name" value="Transl_elong_P/YeiP_CS"/>
</dbReference>
<keyword evidence="4 8" id="KW-0963">Cytoplasm</keyword>
<dbReference type="GO" id="GO:0005829">
    <property type="term" value="C:cytosol"/>
    <property type="evidence" value="ECO:0007669"/>
    <property type="project" value="UniProtKB-ARBA"/>
</dbReference>
<feature type="domain" description="Translation elongation factor P/YeiP central" evidence="12">
    <location>
        <begin position="66"/>
        <end position="120"/>
    </location>
</feature>
<keyword evidence="14" id="KW-1185">Reference proteome</keyword>
<evidence type="ECO:0000256" key="7">
    <source>
        <dbReference type="ARBA" id="ARBA00025469"/>
    </source>
</evidence>
<protein>
    <recommendedName>
        <fullName evidence="8 9">Elongation factor P</fullName>
        <shortName evidence="8">EF-P</shortName>
    </recommendedName>
</protein>
<dbReference type="PANTHER" id="PTHR30053:SF12">
    <property type="entry name" value="ELONGATION FACTOR P (EF-P) FAMILY PROTEIN"/>
    <property type="match status" value="1"/>
</dbReference>
<evidence type="ECO:0000259" key="11">
    <source>
        <dbReference type="SMART" id="SM00841"/>
    </source>
</evidence>
<reference evidence="13 14" key="1">
    <citation type="submission" date="2018-07" db="EMBL/GenBank/DDBJ databases">
        <title>Complete genome sequence of Spiroplasma alleghenense PLHS-1 (ATCC 51752).</title>
        <authorList>
            <person name="Chou L."/>
            <person name="Lee T.-Y."/>
            <person name="Tsai Y.-M."/>
            <person name="Kuo C.-H."/>
        </authorList>
    </citation>
    <scope>NUCLEOTIDE SEQUENCE [LARGE SCALE GENOMIC DNA]</scope>
    <source>
        <strain evidence="13 14">PLHS-1</strain>
    </source>
</reference>
<dbReference type="InterPro" id="IPR011768">
    <property type="entry name" value="Transl_elongation_fac_P"/>
</dbReference>
<dbReference type="InterPro" id="IPR001059">
    <property type="entry name" value="Transl_elong_P/YeiP_cen"/>
</dbReference>
<sequence length="185" mass="20595">MQVNDLRPGTTFSYEGNIFLVIEQAFTKTGRAQGHVKVKVKNLRTGARTELTFTGGDKVEKAMIEKKDMQFLYNDGSNCVFMDTETYEQVEIDSKKLEWELKFLTDGSMIKLTEYEGEVLGISLDDKVELEITEAEPAVKGDTSSGAQKKAIVSTGHEILVPLFIKEGEKVLVNTNDGKYAGRSN</sequence>
<dbReference type="InterPro" id="IPR020599">
    <property type="entry name" value="Transl_elong_fac_P/YeiP"/>
</dbReference>
<dbReference type="CDD" id="cd05794">
    <property type="entry name" value="S1_EF-P_repeat_2"/>
    <property type="match status" value="1"/>
</dbReference>
<evidence type="ECO:0000256" key="8">
    <source>
        <dbReference type="HAMAP-Rule" id="MF_00141"/>
    </source>
</evidence>
<evidence type="ECO:0000313" key="14">
    <source>
        <dbReference type="Proteomes" id="UP000254792"/>
    </source>
</evidence>
<dbReference type="KEGG" id="salx:SALLE_v1c04110"/>
<evidence type="ECO:0000256" key="4">
    <source>
        <dbReference type="ARBA" id="ARBA00022490"/>
    </source>
</evidence>
<dbReference type="Proteomes" id="UP000254792">
    <property type="component" value="Chromosome"/>
</dbReference>
<comment type="pathway">
    <text evidence="2 8">Protein biosynthesis; polypeptide chain elongation.</text>
</comment>
<dbReference type="InterPro" id="IPR012340">
    <property type="entry name" value="NA-bd_OB-fold"/>
</dbReference>
<dbReference type="FunFam" id="2.40.50.140:FF:000009">
    <property type="entry name" value="Elongation factor P"/>
    <property type="match status" value="1"/>
</dbReference>
<dbReference type="NCBIfam" id="NF001810">
    <property type="entry name" value="PRK00529.1"/>
    <property type="match status" value="1"/>
</dbReference>
<dbReference type="InterPro" id="IPR008991">
    <property type="entry name" value="Translation_prot_SH3-like_sf"/>
</dbReference>
<comment type="subcellular location">
    <subcellularLocation>
        <location evidence="1 8">Cytoplasm</location>
    </subcellularLocation>
</comment>
<dbReference type="Pfam" id="PF08207">
    <property type="entry name" value="EFP_N"/>
    <property type="match status" value="1"/>
</dbReference>
<dbReference type="Gene3D" id="2.40.50.140">
    <property type="entry name" value="Nucleic acid-binding proteins"/>
    <property type="match status" value="2"/>
</dbReference>
<dbReference type="EMBL" id="CP031376">
    <property type="protein sequence ID" value="AXK51085.1"/>
    <property type="molecule type" value="Genomic_DNA"/>
</dbReference>
<comment type="function">
    <text evidence="7 8">Involved in peptide bond synthesis. Stimulates efficient translation and peptide-bond synthesis on native or reconstituted 70S ribosomes in vitro. Probably functions indirectly by altering the affinity of the ribosome for aminoacyl-tRNA, thus increasing their reactivity as acceptors for peptidyl transferase.</text>
</comment>
<dbReference type="SUPFAM" id="SSF50249">
    <property type="entry name" value="Nucleic acid-binding proteins"/>
    <property type="match status" value="2"/>
</dbReference>
<feature type="domain" description="Elongation factor P C-terminal" evidence="11">
    <location>
        <begin position="128"/>
        <end position="183"/>
    </location>
</feature>
<evidence type="ECO:0000256" key="9">
    <source>
        <dbReference type="NCBIfam" id="TIGR00038"/>
    </source>
</evidence>
<dbReference type="GO" id="GO:0003746">
    <property type="term" value="F:translation elongation factor activity"/>
    <property type="evidence" value="ECO:0007669"/>
    <property type="project" value="UniProtKB-UniRule"/>
</dbReference>
<dbReference type="GO" id="GO:0043043">
    <property type="term" value="P:peptide biosynthetic process"/>
    <property type="evidence" value="ECO:0007669"/>
    <property type="project" value="InterPro"/>
</dbReference>
<dbReference type="InterPro" id="IPR015365">
    <property type="entry name" value="Elong-fact-P_C"/>
</dbReference>
<dbReference type="NCBIfam" id="TIGR00038">
    <property type="entry name" value="efp"/>
    <property type="match status" value="1"/>
</dbReference>
<dbReference type="InterPro" id="IPR014722">
    <property type="entry name" value="Rib_uL2_dom2"/>
</dbReference>
<comment type="similarity">
    <text evidence="3 8 10">Belongs to the elongation factor P family.</text>
</comment>
<keyword evidence="5 8" id="KW-0251">Elongation factor</keyword>
<dbReference type="UniPathway" id="UPA00345"/>
<dbReference type="CDD" id="cd04470">
    <property type="entry name" value="S1_EF-P_repeat_1"/>
    <property type="match status" value="1"/>
</dbReference>
<evidence type="ECO:0000256" key="6">
    <source>
        <dbReference type="ARBA" id="ARBA00022917"/>
    </source>
</evidence>
<dbReference type="Pfam" id="PF09285">
    <property type="entry name" value="Elong-fact-P_C"/>
    <property type="match status" value="1"/>
</dbReference>
<dbReference type="AlphaFoldDB" id="A0A345Z3A6"/>
<dbReference type="SMART" id="SM00841">
    <property type="entry name" value="Elong-fact-P_C"/>
    <property type="match status" value="1"/>
</dbReference>